<keyword evidence="3" id="KW-0378">Hydrolase</keyword>
<dbReference type="InterPro" id="IPR001604">
    <property type="entry name" value="Endo_G_ENPP1-like_dom"/>
</dbReference>
<evidence type="ECO:0000256" key="4">
    <source>
        <dbReference type="PIRSR" id="PIRSR640255-1"/>
    </source>
</evidence>
<dbReference type="GO" id="GO:0005743">
    <property type="term" value="C:mitochondrial inner membrane"/>
    <property type="evidence" value="ECO:0007669"/>
    <property type="project" value="TreeGrafter"/>
</dbReference>
<evidence type="ECO:0000256" key="2">
    <source>
        <dbReference type="ARBA" id="ARBA00022722"/>
    </source>
</evidence>
<evidence type="ECO:0000259" key="7">
    <source>
        <dbReference type="SMART" id="SM00477"/>
    </source>
</evidence>
<reference evidence="9" key="1">
    <citation type="journal article" date="2021" name="Sci. Adv.">
        <title>The American lobster genome reveals insights on longevity, neural, and immune adaptations.</title>
        <authorList>
            <person name="Polinski J.M."/>
            <person name="Zimin A.V."/>
            <person name="Clark K.F."/>
            <person name="Kohn A.B."/>
            <person name="Sadowski N."/>
            <person name="Timp W."/>
            <person name="Ptitsyn A."/>
            <person name="Khanna P."/>
            <person name="Romanova D.Y."/>
            <person name="Williams P."/>
            <person name="Greenwood S.J."/>
            <person name="Moroz L.L."/>
            <person name="Walt D.R."/>
            <person name="Bodnar A.G."/>
        </authorList>
    </citation>
    <scope>NUCLEOTIDE SEQUENCE</scope>
    <source>
        <strain evidence="9">GMGI-L3</strain>
    </source>
</reference>
<feature type="active site" description="Proton acceptor" evidence="4">
    <location>
        <position position="151"/>
    </location>
</feature>
<keyword evidence="2" id="KW-0540">Nuclease</keyword>
<organism evidence="9 10">
    <name type="scientific">Homarus americanus</name>
    <name type="common">American lobster</name>
    <dbReference type="NCBI Taxonomy" id="6706"/>
    <lineage>
        <taxon>Eukaryota</taxon>
        <taxon>Metazoa</taxon>
        <taxon>Ecdysozoa</taxon>
        <taxon>Arthropoda</taxon>
        <taxon>Crustacea</taxon>
        <taxon>Multicrustacea</taxon>
        <taxon>Malacostraca</taxon>
        <taxon>Eumalacostraca</taxon>
        <taxon>Eucarida</taxon>
        <taxon>Decapoda</taxon>
        <taxon>Pleocyemata</taxon>
        <taxon>Astacidea</taxon>
        <taxon>Nephropoidea</taxon>
        <taxon>Nephropidae</taxon>
        <taxon>Homarus</taxon>
    </lineage>
</organism>
<feature type="region of interest" description="Disordered" evidence="6">
    <location>
        <begin position="359"/>
        <end position="380"/>
    </location>
</feature>
<keyword evidence="3" id="KW-0255">Endonuclease</keyword>
<sequence length="410" mass="46180">MKLPLFGGVVAGCLSAVGLTSITKLWTYTAEVPVETSLLSSDPAGVSFLSRSSRDENSEAIIGPDDDPRLSQILSYGWPEGGRIKRTFKNHVLEYDCARRTPTWVAEHLTAEFLKGTANRQASRFKMDPHIPEEFSAFNSDYRGSGWSRGHMTPAGDNKMSQESMDETFYLTNIVPQNFENNGGFWNRFEIYCRDLTQSFKDVWVTSGPLFLPTEEENGKKIVKYEVIGDSEVSVPTHLYKVIVAKNGNETVTGSFIVPNKPIDYSHHLKEFQVSMNYLERKAGVKFYTNLNRELAGDLCEQNGCNLLTKTQTDQFVFTQRLKKVPNLKKLTKLWQEIQDKEIPVNKKMQDIYQRRLLELPDEKSSPTNSTPAAQGVDVTYQERITKKPLVDVADPELASQQTARAAASG</sequence>
<gene>
    <name evidence="9" type="primary">exog-L2</name>
    <name evidence="9" type="ORF">Hamer_G010142</name>
</gene>
<feature type="domain" description="DNA/RNA non-specific endonuclease/pyrophosphatase/phosphodiesterase" evidence="8">
    <location>
        <begin position="87"/>
        <end position="294"/>
    </location>
</feature>
<feature type="region of interest" description="Disordered" evidence="6">
    <location>
        <begin position="391"/>
        <end position="410"/>
    </location>
</feature>
<keyword evidence="10" id="KW-1185">Reference proteome</keyword>
<dbReference type="Proteomes" id="UP000747542">
    <property type="component" value="Unassembled WGS sequence"/>
</dbReference>
<dbReference type="AlphaFoldDB" id="A0A8J5KCU4"/>
<dbReference type="InterPro" id="IPR040255">
    <property type="entry name" value="Non-specific_endonuclease"/>
</dbReference>
<comment type="similarity">
    <text evidence="1">Belongs to the DNA/RNA non-specific endonuclease family.</text>
</comment>
<comment type="caution">
    <text evidence="9">The sequence shown here is derived from an EMBL/GenBank/DDBJ whole genome shotgun (WGS) entry which is preliminary data.</text>
</comment>
<dbReference type="OrthoDB" id="5418055at2759"/>
<evidence type="ECO:0000256" key="6">
    <source>
        <dbReference type="SAM" id="MobiDB-lite"/>
    </source>
</evidence>
<keyword evidence="5" id="KW-0479">Metal-binding</keyword>
<protein>
    <submittedName>
        <fullName evidence="9">Nuclease EXOG-like 2</fullName>
    </submittedName>
</protein>
<dbReference type="SMART" id="SM00892">
    <property type="entry name" value="Endonuclease_NS"/>
    <property type="match status" value="1"/>
</dbReference>
<evidence type="ECO:0000313" key="10">
    <source>
        <dbReference type="Proteomes" id="UP000747542"/>
    </source>
</evidence>
<dbReference type="SMART" id="SM00477">
    <property type="entry name" value="NUC"/>
    <property type="match status" value="1"/>
</dbReference>
<feature type="domain" description="ENPP1-3/EXOG-like endonuclease/phosphodiesterase" evidence="7">
    <location>
        <begin position="88"/>
        <end position="294"/>
    </location>
</feature>
<dbReference type="PANTHER" id="PTHR13966">
    <property type="entry name" value="ENDONUCLEASE RELATED"/>
    <property type="match status" value="1"/>
</dbReference>
<evidence type="ECO:0000256" key="1">
    <source>
        <dbReference type="ARBA" id="ARBA00010052"/>
    </source>
</evidence>
<dbReference type="InterPro" id="IPR020821">
    <property type="entry name" value="ENPP1-3/EXOG-like_nuc-like"/>
</dbReference>
<dbReference type="GO" id="GO:0006309">
    <property type="term" value="P:apoptotic DNA fragmentation"/>
    <property type="evidence" value="ECO:0007669"/>
    <property type="project" value="TreeGrafter"/>
</dbReference>
<dbReference type="CDD" id="cd00091">
    <property type="entry name" value="NUC"/>
    <property type="match status" value="1"/>
</dbReference>
<evidence type="ECO:0000256" key="5">
    <source>
        <dbReference type="PIRSR" id="PIRSR640255-2"/>
    </source>
</evidence>
<dbReference type="GO" id="GO:0000014">
    <property type="term" value="F:single-stranded DNA endodeoxyribonuclease activity"/>
    <property type="evidence" value="ECO:0007669"/>
    <property type="project" value="TreeGrafter"/>
</dbReference>
<dbReference type="GO" id="GO:0005634">
    <property type="term" value="C:nucleus"/>
    <property type="evidence" value="ECO:0007669"/>
    <property type="project" value="TreeGrafter"/>
</dbReference>
<evidence type="ECO:0000256" key="3">
    <source>
        <dbReference type="ARBA" id="ARBA00022759"/>
    </source>
</evidence>
<evidence type="ECO:0000259" key="8">
    <source>
        <dbReference type="SMART" id="SM00892"/>
    </source>
</evidence>
<dbReference type="PANTHER" id="PTHR13966:SF19">
    <property type="entry name" value="NUCLEASE EXOG, MITOCHONDRIAL"/>
    <property type="match status" value="1"/>
</dbReference>
<dbReference type="GO" id="GO:0046872">
    <property type="term" value="F:metal ion binding"/>
    <property type="evidence" value="ECO:0007669"/>
    <property type="project" value="UniProtKB-KW"/>
</dbReference>
<dbReference type="GO" id="GO:0003676">
    <property type="term" value="F:nucleic acid binding"/>
    <property type="evidence" value="ECO:0007669"/>
    <property type="project" value="InterPro"/>
</dbReference>
<proteinExistence type="inferred from homology"/>
<feature type="binding site" evidence="5">
    <location>
        <position position="182"/>
    </location>
    <ligand>
        <name>Mg(2+)</name>
        <dbReference type="ChEBI" id="CHEBI:18420"/>
        <note>catalytic</note>
    </ligand>
</feature>
<dbReference type="Pfam" id="PF01223">
    <property type="entry name" value="Endonuclease_NS"/>
    <property type="match status" value="1"/>
</dbReference>
<dbReference type="EMBL" id="JAHLQT010021257">
    <property type="protein sequence ID" value="KAG7167754.1"/>
    <property type="molecule type" value="Genomic_DNA"/>
</dbReference>
<accession>A0A8J5KCU4</accession>
<name>A0A8J5KCU4_HOMAM</name>
<dbReference type="GO" id="GO:0004521">
    <property type="term" value="F:RNA endonuclease activity"/>
    <property type="evidence" value="ECO:0007669"/>
    <property type="project" value="TreeGrafter"/>
</dbReference>
<dbReference type="GO" id="GO:0008409">
    <property type="term" value="F:5'-3' exonuclease activity"/>
    <property type="evidence" value="ECO:0007669"/>
    <property type="project" value="TreeGrafter"/>
</dbReference>
<evidence type="ECO:0000313" key="9">
    <source>
        <dbReference type="EMBL" id="KAG7167754.1"/>
    </source>
</evidence>